<evidence type="ECO:0000313" key="3">
    <source>
        <dbReference type="Proteomes" id="UP000325161"/>
    </source>
</evidence>
<gene>
    <name evidence="2" type="ORF">FXN63_12790</name>
</gene>
<dbReference type="OrthoDB" id="9799989at2"/>
<protein>
    <submittedName>
        <fullName evidence="2">Haloalkane dehalogenase</fullName>
        <ecNumber evidence="2">3.8.1.5</ecNumber>
    </submittedName>
</protein>
<name>A0A5C0AVY9_9BURK</name>
<dbReference type="NCBIfam" id="NF002938">
    <property type="entry name" value="PRK03592.1"/>
    <property type="match status" value="1"/>
</dbReference>
<dbReference type="Proteomes" id="UP000325161">
    <property type="component" value="Chromosome"/>
</dbReference>
<organism evidence="2 3">
    <name type="scientific">Pigmentiphaga aceris</name>
    <dbReference type="NCBI Taxonomy" id="1940612"/>
    <lineage>
        <taxon>Bacteria</taxon>
        <taxon>Pseudomonadati</taxon>
        <taxon>Pseudomonadota</taxon>
        <taxon>Betaproteobacteria</taxon>
        <taxon>Burkholderiales</taxon>
        <taxon>Alcaligenaceae</taxon>
        <taxon>Pigmentiphaga</taxon>
    </lineage>
</organism>
<dbReference type="AlphaFoldDB" id="A0A5C0AVY9"/>
<dbReference type="InterPro" id="IPR029058">
    <property type="entry name" value="AB_hydrolase_fold"/>
</dbReference>
<feature type="domain" description="AB hydrolase-1" evidence="1">
    <location>
        <begin position="32"/>
        <end position="276"/>
    </location>
</feature>
<dbReference type="GO" id="GO:0018786">
    <property type="term" value="F:haloalkane dehalogenase activity"/>
    <property type="evidence" value="ECO:0007669"/>
    <property type="project" value="UniProtKB-EC"/>
</dbReference>
<dbReference type="Pfam" id="PF00561">
    <property type="entry name" value="Abhydrolase_1"/>
    <property type="match status" value="1"/>
</dbReference>
<dbReference type="PANTHER" id="PTHR43798">
    <property type="entry name" value="MONOACYLGLYCEROL LIPASE"/>
    <property type="match status" value="1"/>
</dbReference>
<proteinExistence type="predicted"/>
<dbReference type="GO" id="GO:0016020">
    <property type="term" value="C:membrane"/>
    <property type="evidence" value="ECO:0007669"/>
    <property type="project" value="TreeGrafter"/>
</dbReference>
<evidence type="ECO:0000259" key="1">
    <source>
        <dbReference type="Pfam" id="PF00561"/>
    </source>
</evidence>
<dbReference type="KEGG" id="pacr:FXN63_12790"/>
<dbReference type="SUPFAM" id="SSF53474">
    <property type="entry name" value="alpha/beta-Hydrolases"/>
    <property type="match status" value="1"/>
</dbReference>
<dbReference type="InterPro" id="IPR050266">
    <property type="entry name" value="AB_hydrolase_sf"/>
</dbReference>
<keyword evidence="2" id="KW-0378">Hydrolase</keyword>
<dbReference type="Gene3D" id="3.40.50.1820">
    <property type="entry name" value="alpha/beta hydrolase"/>
    <property type="match status" value="1"/>
</dbReference>
<evidence type="ECO:0000313" key="2">
    <source>
        <dbReference type="EMBL" id="QEI06612.1"/>
    </source>
</evidence>
<accession>A0A5C0AVY9</accession>
<reference evidence="2 3" key="1">
    <citation type="submission" date="2019-08" db="EMBL/GenBank/DDBJ databases">
        <title>Amphibian skin-associated Pigmentiphaga: genome sequence and occurrence across geography and hosts.</title>
        <authorList>
            <person name="Bletz M.C."/>
            <person name="Bunk B."/>
            <person name="Sproeer C."/>
            <person name="Biwer P."/>
            <person name="Reiter S."/>
            <person name="Rabemananjara F.C.E."/>
            <person name="Schulz S."/>
            <person name="Overmann J."/>
            <person name="Vences M."/>
        </authorList>
    </citation>
    <scope>NUCLEOTIDE SEQUENCE [LARGE SCALE GENOMIC DNA]</scope>
    <source>
        <strain evidence="2 3">Mada1488</strain>
    </source>
</reference>
<sequence>MNQPSAQAFAPKKFLDIHGHRMAYIDEGEGAAIVFQHGNPASSYLWRNVMPHLKGMGRLIAPDLMGMGDSEKLDPALGPSRYSFGEQSKYLSGLLDALHMGDKVILVLHDVGSIRGFDWARRHSDRVQGIVYMESIVAPLEVTDFPDYVQQQINQITPDAMEASLQGLDFLDNFLLGARDFSDVEKAYYRAPFLNPGEDRRPMISIDLPLKIMSEETIPVAEAYSRWLATSEIPKLMIKADPGYLLKNRLYDIAKTWPNQTEVTVPGYHYIQETAPNEIGVAISEFASHLRGIARD</sequence>
<dbReference type="InterPro" id="IPR000073">
    <property type="entry name" value="AB_hydrolase_1"/>
</dbReference>
<dbReference type="EC" id="3.8.1.5" evidence="2"/>
<dbReference type="RefSeq" id="WP_148815383.1">
    <property type="nucleotide sequence ID" value="NZ_CP043046.1"/>
</dbReference>
<dbReference type="PANTHER" id="PTHR43798:SF33">
    <property type="entry name" value="HYDROLASE, PUTATIVE (AFU_ORTHOLOGUE AFUA_2G14860)-RELATED"/>
    <property type="match status" value="1"/>
</dbReference>
<dbReference type="EMBL" id="CP043046">
    <property type="protein sequence ID" value="QEI06612.1"/>
    <property type="molecule type" value="Genomic_DNA"/>
</dbReference>
<keyword evidence="3" id="KW-1185">Reference proteome</keyword>